<protein>
    <submittedName>
        <fullName evidence="2">DNA-binding transcriptional MocR family regulator</fullName>
    </submittedName>
</protein>
<sequence length="386" mass="41019">MNAPSAQTVDVRPAHPEGLVVAAPLNMSGNLPPKAPHVFDEACRSAIARVLAEHSPNDLFGAHQFKGSERDRAAGAAFVARRLPVAPEADRVVVANGTQSLLVMLLAGLVGQGGTLAIEALTYPTIGRLAETLGIGLAAVPIDAEGVIPDAFEGVCRSRRPAALYVMPSLHNPTTAIMGPGRRAEVAEICRRYGVAIIEDDIYSLLPQNLPPPLSTYAPEISWYVLGTAKAMVAALKVAYVVAPSAMAAADLFWPGGRETFWMCAPINAAVASILIEEGAVGRILDAVRAETRERQRRVAERLAGADLRTMPECLHVWLTLPEDRSRTDFVAAVAARGVTISPSDIYALSDAPRPNAVRFGTGAPRDRASFERGLEAIAHAYETGE</sequence>
<evidence type="ECO:0000259" key="1">
    <source>
        <dbReference type="Pfam" id="PF00155"/>
    </source>
</evidence>
<gene>
    <name evidence="2" type="ORF">QO011_002545</name>
</gene>
<feature type="domain" description="Aminotransferase class I/classII large" evidence="1">
    <location>
        <begin position="49"/>
        <end position="378"/>
    </location>
</feature>
<dbReference type="SUPFAM" id="SSF53383">
    <property type="entry name" value="PLP-dependent transferases"/>
    <property type="match status" value="1"/>
</dbReference>
<dbReference type="EMBL" id="JAUSVX010000003">
    <property type="protein sequence ID" value="MDQ0469534.1"/>
    <property type="molecule type" value="Genomic_DNA"/>
</dbReference>
<dbReference type="RefSeq" id="WP_307272316.1">
    <property type="nucleotide sequence ID" value="NZ_JAUSVX010000003.1"/>
</dbReference>
<keyword evidence="3" id="KW-1185">Reference proteome</keyword>
<dbReference type="Gene3D" id="3.40.640.10">
    <property type="entry name" value="Type I PLP-dependent aspartate aminotransferase-like (Major domain)"/>
    <property type="match status" value="1"/>
</dbReference>
<accession>A0ABU0J5M4</accession>
<dbReference type="InterPro" id="IPR015421">
    <property type="entry name" value="PyrdxlP-dep_Trfase_major"/>
</dbReference>
<dbReference type="GO" id="GO:0003677">
    <property type="term" value="F:DNA binding"/>
    <property type="evidence" value="ECO:0007669"/>
    <property type="project" value="UniProtKB-KW"/>
</dbReference>
<organism evidence="2 3">
    <name type="scientific">Labrys wisconsinensis</name>
    <dbReference type="NCBI Taxonomy" id="425677"/>
    <lineage>
        <taxon>Bacteria</taxon>
        <taxon>Pseudomonadati</taxon>
        <taxon>Pseudomonadota</taxon>
        <taxon>Alphaproteobacteria</taxon>
        <taxon>Hyphomicrobiales</taxon>
        <taxon>Xanthobacteraceae</taxon>
        <taxon>Labrys</taxon>
    </lineage>
</organism>
<keyword evidence="2" id="KW-0238">DNA-binding</keyword>
<dbReference type="PANTHER" id="PTHR46577">
    <property type="entry name" value="HTH-TYPE TRANSCRIPTIONAL REGULATORY PROTEIN GABR"/>
    <property type="match status" value="1"/>
</dbReference>
<dbReference type="InterPro" id="IPR051446">
    <property type="entry name" value="HTH_trans_reg/aminotransferase"/>
</dbReference>
<comment type="caution">
    <text evidence="2">The sequence shown here is derived from an EMBL/GenBank/DDBJ whole genome shotgun (WGS) entry which is preliminary data.</text>
</comment>
<proteinExistence type="predicted"/>
<evidence type="ECO:0000313" key="3">
    <source>
        <dbReference type="Proteomes" id="UP001242480"/>
    </source>
</evidence>
<dbReference type="CDD" id="cd00609">
    <property type="entry name" value="AAT_like"/>
    <property type="match status" value="1"/>
</dbReference>
<dbReference type="Pfam" id="PF00155">
    <property type="entry name" value="Aminotran_1_2"/>
    <property type="match status" value="1"/>
</dbReference>
<name>A0ABU0J5M4_9HYPH</name>
<evidence type="ECO:0000313" key="2">
    <source>
        <dbReference type="EMBL" id="MDQ0469534.1"/>
    </source>
</evidence>
<dbReference type="InterPro" id="IPR015424">
    <property type="entry name" value="PyrdxlP-dep_Trfase"/>
</dbReference>
<dbReference type="Proteomes" id="UP001242480">
    <property type="component" value="Unassembled WGS sequence"/>
</dbReference>
<reference evidence="2 3" key="1">
    <citation type="submission" date="2023-07" db="EMBL/GenBank/DDBJ databases">
        <title>Genomic Encyclopedia of Type Strains, Phase IV (KMG-IV): sequencing the most valuable type-strain genomes for metagenomic binning, comparative biology and taxonomic classification.</title>
        <authorList>
            <person name="Goeker M."/>
        </authorList>
    </citation>
    <scope>NUCLEOTIDE SEQUENCE [LARGE SCALE GENOMIC DNA]</scope>
    <source>
        <strain evidence="2 3">DSM 19619</strain>
    </source>
</reference>
<dbReference type="PANTHER" id="PTHR46577:SF1">
    <property type="entry name" value="HTH-TYPE TRANSCRIPTIONAL REGULATORY PROTEIN GABR"/>
    <property type="match status" value="1"/>
</dbReference>
<dbReference type="InterPro" id="IPR004839">
    <property type="entry name" value="Aminotransferase_I/II_large"/>
</dbReference>